<organism evidence="14 15">
    <name type="scientific">Apteryx owenii</name>
    <name type="common">Little spotted kiwi</name>
    <dbReference type="NCBI Taxonomy" id="8824"/>
    <lineage>
        <taxon>Eukaryota</taxon>
        <taxon>Metazoa</taxon>
        <taxon>Chordata</taxon>
        <taxon>Craniata</taxon>
        <taxon>Vertebrata</taxon>
        <taxon>Euteleostomi</taxon>
        <taxon>Archelosauria</taxon>
        <taxon>Archosauria</taxon>
        <taxon>Dinosauria</taxon>
        <taxon>Saurischia</taxon>
        <taxon>Theropoda</taxon>
        <taxon>Coelurosauria</taxon>
        <taxon>Aves</taxon>
        <taxon>Palaeognathae</taxon>
        <taxon>Apterygiformes</taxon>
        <taxon>Apterygidae</taxon>
        <taxon>Apteryx</taxon>
    </lineage>
</organism>
<dbReference type="PANTHER" id="PTHR24083">
    <property type="entry name" value="NUCLEAR HORMONE RECEPTOR"/>
    <property type="match status" value="1"/>
</dbReference>
<dbReference type="Ensembl" id="ENSAOWT00000020093.1">
    <property type="protein sequence ID" value="ENSAOWP00000017705.1"/>
    <property type="gene ID" value="ENSAOWG00000012010.1"/>
</dbReference>
<evidence type="ECO:0000256" key="6">
    <source>
        <dbReference type="ARBA" id="ARBA00023125"/>
    </source>
</evidence>
<keyword evidence="5 10" id="KW-0805">Transcription regulation</keyword>
<feature type="compositionally biased region" description="Polar residues" evidence="11">
    <location>
        <begin position="60"/>
        <end position="75"/>
    </location>
</feature>
<dbReference type="InterPro" id="IPR001723">
    <property type="entry name" value="Nuclear_hrmn_rcpt"/>
</dbReference>
<feature type="region of interest" description="Disordered" evidence="11">
    <location>
        <begin position="1"/>
        <end position="79"/>
    </location>
</feature>
<feature type="domain" description="NR LBD" evidence="13">
    <location>
        <begin position="194"/>
        <end position="424"/>
    </location>
</feature>
<dbReference type="PRINTS" id="PR00398">
    <property type="entry name" value="STRDHORMONER"/>
</dbReference>
<protein>
    <submittedName>
        <fullName evidence="14">Retinoid X receptor beta</fullName>
    </submittedName>
</protein>
<feature type="domain" description="Nuclear receptor" evidence="12">
    <location>
        <begin position="100"/>
        <end position="175"/>
    </location>
</feature>
<dbReference type="InterPro" id="IPR050274">
    <property type="entry name" value="Nuclear_hormone_rcpt_NR2"/>
</dbReference>
<dbReference type="Pfam" id="PF00105">
    <property type="entry name" value="zf-C4"/>
    <property type="match status" value="1"/>
</dbReference>
<evidence type="ECO:0000256" key="2">
    <source>
        <dbReference type="ARBA" id="ARBA00022723"/>
    </source>
</evidence>
<dbReference type="CDD" id="cd06943">
    <property type="entry name" value="NR_LBD_RXR_like"/>
    <property type="match status" value="1"/>
</dbReference>
<keyword evidence="7 10" id="KW-0804">Transcription</keyword>
<dbReference type="PRINTS" id="PR00545">
    <property type="entry name" value="RETINOIDXR"/>
</dbReference>
<evidence type="ECO:0000313" key="15">
    <source>
        <dbReference type="Proteomes" id="UP000694424"/>
    </source>
</evidence>
<evidence type="ECO:0000256" key="9">
    <source>
        <dbReference type="ARBA" id="ARBA00023242"/>
    </source>
</evidence>
<keyword evidence="4 10" id="KW-0862">Zinc</keyword>
<dbReference type="SMART" id="SM00399">
    <property type="entry name" value="ZnF_C4"/>
    <property type="match status" value="1"/>
</dbReference>
<keyword evidence="8 10" id="KW-0675">Receptor</keyword>
<evidence type="ECO:0000256" key="3">
    <source>
        <dbReference type="ARBA" id="ARBA00022771"/>
    </source>
</evidence>
<dbReference type="FunFam" id="3.30.50.10:FF:000005">
    <property type="entry name" value="Retinoic acid receptor RXR-alpha"/>
    <property type="match status" value="1"/>
</dbReference>
<reference evidence="14" key="2">
    <citation type="submission" date="2025-09" db="UniProtKB">
        <authorList>
            <consortium name="Ensembl"/>
        </authorList>
    </citation>
    <scope>IDENTIFICATION</scope>
</reference>
<dbReference type="InterPro" id="IPR000536">
    <property type="entry name" value="Nucl_hrmn_rcpt_lig-bd"/>
</dbReference>
<evidence type="ECO:0000256" key="8">
    <source>
        <dbReference type="ARBA" id="ARBA00023170"/>
    </source>
</evidence>
<dbReference type="InterPro" id="IPR000003">
    <property type="entry name" value="Retinoid-X_rcpt/HNF4"/>
</dbReference>
<dbReference type="PROSITE" id="PS00031">
    <property type="entry name" value="NUCLEAR_REC_DBD_1"/>
    <property type="match status" value="1"/>
</dbReference>
<dbReference type="Gene3D" id="1.10.565.10">
    <property type="entry name" value="Retinoid X Receptor"/>
    <property type="match status" value="1"/>
</dbReference>
<name>A0A8B9S9V6_APTOW</name>
<reference evidence="14" key="1">
    <citation type="submission" date="2025-08" db="UniProtKB">
        <authorList>
            <consortium name="Ensembl"/>
        </authorList>
    </citation>
    <scope>IDENTIFICATION</scope>
</reference>
<comment type="similarity">
    <text evidence="1">Belongs to the nuclear hormone receptor family. NR2 subfamily.</text>
</comment>
<dbReference type="GO" id="GO:0008270">
    <property type="term" value="F:zinc ion binding"/>
    <property type="evidence" value="ECO:0007669"/>
    <property type="project" value="UniProtKB-KW"/>
</dbReference>
<dbReference type="InterPro" id="IPR001628">
    <property type="entry name" value="Znf_hrmn_rcpt"/>
</dbReference>
<dbReference type="PROSITE" id="PS51030">
    <property type="entry name" value="NUCLEAR_REC_DBD_2"/>
    <property type="match status" value="1"/>
</dbReference>
<dbReference type="SUPFAM" id="SSF57716">
    <property type="entry name" value="Glucocorticoid receptor-like (DNA-binding domain)"/>
    <property type="match status" value="1"/>
</dbReference>
<keyword evidence="3 10" id="KW-0863">Zinc-finger</keyword>
<feature type="compositionally biased region" description="Basic and acidic residues" evidence="11">
    <location>
        <begin position="174"/>
        <end position="186"/>
    </location>
</feature>
<dbReference type="GO" id="GO:0003707">
    <property type="term" value="F:nuclear steroid receptor activity"/>
    <property type="evidence" value="ECO:0007669"/>
    <property type="project" value="InterPro"/>
</dbReference>
<sequence length="428" mass="47039">SRPWPPLRRPRPAGNRRRRPTPPAPSPAAAAWPGGTASVGDVPPPPSPGIGRTVSRGRPINSTVNLSGLHSVSSSDDVKPPLGLRPVSCHPHGAGGGSGKRLCAICGDRSSGKHYGVYSCEGCKGFFKRTIRKDLTYTCRDNKDCVVDKRQRNRCQYCRYQKCLATGMKREAVQEERQRGKEKEGDGELGASANEEMPVEKILEAELAVEQKSDQNVDGSGTGGSSPNDPVTNICQAADKQLFTLVEWAKRIPHFSELPLDDQVILLRAGWNELLIASFSHRSISVKDGILLATGLHVHRNSAHSAGVGAIFDRVLTELVSKMRDMRMDKTELGCLRAIILFNPDAKGLSNPGEVELLREKVYASLESYCKQKYPEQQGRFAKLLLRLPALRSIGLKCLEHLFFFKLIGDTPIDTFLMEMLEAPHQLS</sequence>
<evidence type="ECO:0000256" key="7">
    <source>
        <dbReference type="ARBA" id="ARBA00023163"/>
    </source>
</evidence>
<dbReference type="InterPro" id="IPR035500">
    <property type="entry name" value="NHR-like_dom_sf"/>
</dbReference>
<evidence type="ECO:0000256" key="5">
    <source>
        <dbReference type="ARBA" id="ARBA00023015"/>
    </source>
</evidence>
<evidence type="ECO:0000313" key="14">
    <source>
        <dbReference type="Ensembl" id="ENSAOWP00000017705.1"/>
    </source>
</evidence>
<dbReference type="AlphaFoldDB" id="A0A8B9S9V6"/>
<feature type="region of interest" description="Disordered" evidence="11">
    <location>
        <begin position="174"/>
        <end position="195"/>
    </location>
</feature>
<accession>A0A8B9S9V6</accession>
<dbReference type="SUPFAM" id="SSF48508">
    <property type="entry name" value="Nuclear receptor ligand-binding domain"/>
    <property type="match status" value="1"/>
</dbReference>
<evidence type="ECO:0000256" key="4">
    <source>
        <dbReference type="ARBA" id="ARBA00022833"/>
    </source>
</evidence>
<dbReference type="GO" id="GO:0005634">
    <property type="term" value="C:nucleus"/>
    <property type="evidence" value="ECO:0007669"/>
    <property type="project" value="UniProtKB-SubCell"/>
</dbReference>
<dbReference type="PROSITE" id="PS51843">
    <property type="entry name" value="NR_LBD"/>
    <property type="match status" value="1"/>
</dbReference>
<evidence type="ECO:0000256" key="10">
    <source>
        <dbReference type="RuleBase" id="RU004334"/>
    </source>
</evidence>
<proteinExistence type="inferred from homology"/>
<dbReference type="PRINTS" id="PR00047">
    <property type="entry name" value="STROIDFINGER"/>
</dbReference>
<dbReference type="Proteomes" id="UP000694424">
    <property type="component" value="Unplaced"/>
</dbReference>
<dbReference type="Pfam" id="PF00104">
    <property type="entry name" value="Hormone_recep"/>
    <property type="match status" value="1"/>
</dbReference>
<evidence type="ECO:0000259" key="13">
    <source>
        <dbReference type="PROSITE" id="PS51843"/>
    </source>
</evidence>
<dbReference type="FunFam" id="1.10.565.10:FF:000002">
    <property type="entry name" value="Retinoic acid receptor RXR-alpha"/>
    <property type="match status" value="1"/>
</dbReference>
<comment type="subcellular location">
    <subcellularLocation>
        <location evidence="10">Nucleus</location>
    </subcellularLocation>
</comment>
<keyword evidence="15" id="KW-1185">Reference proteome</keyword>
<dbReference type="InterPro" id="IPR013088">
    <property type="entry name" value="Znf_NHR/GATA"/>
</dbReference>
<evidence type="ECO:0000256" key="11">
    <source>
        <dbReference type="SAM" id="MobiDB-lite"/>
    </source>
</evidence>
<dbReference type="GO" id="GO:0043565">
    <property type="term" value="F:sequence-specific DNA binding"/>
    <property type="evidence" value="ECO:0007669"/>
    <property type="project" value="InterPro"/>
</dbReference>
<keyword evidence="2 10" id="KW-0479">Metal-binding</keyword>
<evidence type="ECO:0000259" key="12">
    <source>
        <dbReference type="PROSITE" id="PS51030"/>
    </source>
</evidence>
<dbReference type="CDD" id="cd06956">
    <property type="entry name" value="NR_DBD_RXR"/>
    <property type="match status" value="1"/>
</dbReference>
<feature type="compositionally biased region" description="Basic residues" evidence="11">
    <location>
        <begin position="8"/>
        <end position="20"/>
    </location>
</feature>
<evidence type="ECO:0000256" key="1">
    <source>
        <dbReference type="ARBA" id="ARBA00006421"/>
    </source>
</evidence>
<dbReference type="SMART" id="SM00430">
    <property type="entry name" value="HOLI"/>
    <property type="match status" value="1"/>
</dbReference>
<keyword evidence="6 10" id="KW-0238">DNA-binding</keyword>
<dbReference type="Gene3D" id="3.30.50.10">
    <property type="entry name" value="Erythroid Transcription Factor GATA-1, subunit A"/>
    <property type="match status" value="1"/>
</dbReference>
<keyword evidence="9 10" id="KW-0539">Nucleus</keyword>